<organism evidence="2 3">
    <name type="scientific">Anguilla anguilla</name>
    <name type="common">European freshwater eel</name>
    <name type="synonym">Muraena anguilla</name>
    <dbReference type="NCBI Taxonomy" id="7936"/>
    <lineage>
        <taxon>Eukaryota</taxon>
        <taxon>Metazoa</taxon>
        <taxon>Chordata</taxon>
        <taxon>Craniata</taxon>
        <taxon>Vertebrata</taxon>
        <taxon>Euteleostomi</taxon>
        <taxon>Actinopterygii</taxon>
        <taxon>Neopterygii</taxon>
        <taxon>Teleostei</taxon>
        <taxon>Anguilliformes</taxon>
        <taxon>Anguillidae</taxon>
        <taxon>Anguilla</taxon>
    </lineage>
</organism>
<accession>A0A9D3RVP6</accession>
<name>A0A9D3RVP6_ANGAN</name>
<keyword evidence="1" id="KW-0732">Signal</keyword>
<gene>
    <name evidence="2" type="ORF">ANANG_G00166710</name>
</gene>
<feature type="signal peptide" evidence="1">
    <location>
        <begin position="1"/>
        <end position="22"/>
    </location>
</feature>
<proteinExistence type="predicted"/>
<comment type="caution">
    <text evidence="2">The sequence shown here is derived from an EMBL/GenBank/DDBJ whole genome shotgun (WGS) entry which is preliminary data.</text>
</comment>
<feature type="chain" id="PRO_5039172537" evidence="1">
    <location>
        <begin position="23"/>
        <end position="175"/>
    </location>
</feature>
<reference evidence="2" key="1">
    <citation type="submission" date="2021-01" db="EMBL/GenBank/DDBJ databases">
        <title>A chromosome-scale assembly of European eel, Anguilla anguilla.</title>
        <authorList>
            <person name="Henkel C."/>
            <person name="Jong-Raadsen S.A."/>
            <person name="Dufour S."/>
            <person name="Weltzien F.-A."/>
            <person name="Palstra A.P."/>
            <person name="Pelster B."/>
            <person name="Spaink H.P."/>
            <person name="Van Den Thillart G.E."/>
            <person name="Jansen H."/>
            <person name="Zahm M."/>
            <person name="Klopp C."/>
            <person name="Cedric C."/>
            <person name="Louis A."/>
            <person name="Berthelot C."/>
            <person name="Parey E."/>
            <person name="Roest Crollius H."/>
            <person name="Montfort J."/>
            <person name="Robinson-Rechavi M."/>
            <person name="Bucao C."/>
            <person name="Bouchez O."/>
            <person name="Gislard M."/>
            <person name="Lluch J."/>
            <person name="Milhes M."/>
            <person name="Lampietro C."/>
            <person name="Lopez Roques C."/>
            <person name="Donnadieu C."/>
            <person name="Braasch I."/>
            <person name="Desvignes T."/>
            <person name="Postlethwait J."/>
            <person name="Bobe J."/>
            <person name="Guiguen Y."/>
            <person name="Dirks R."/>
        </authorList>
    </citation>
    <scope>NUCLEOTIDE SEQUENCE</scope>
    <source>
        <strain evidence="2">Tag_6206</strain>
        <tissue evidence="2">Liver</tissue>
    </source>
</reference>
<keyword evidence="3" id="KW-1185">Reference proteome</keyword>
<dbReference type="Proteomes" id="UP001044222">
    <property type="component" value="Chromosome 8"/>
</dbReference>
<evidence type="ECO:0000313" key="3">
    <source>
        <dbReference type="Proteomes" id="UP001044222"/>
    </source>
</evidence>
<evidence type="ECO:0000256" key="1">
    <source>
        <dbReference type="SAM" id="SignalP"/>
    </source>
</evidence>
<evidence type="ECO:0000313" key="2">
    <source>
        <dbReference type="EMBL" id="KAG5844815.1"/>
    </source>
</evidence>
<protein>
    <submittedName>
        <fullName evidence="2">Uncharacterized protein</fullName>
    </submittedName>
</protein>
<dbReference type="EMBL" id="JAFIRN010000008">
    <property type="protein sequence ID" value="KAG5844815.1"/>
    <property type="molecule type" value="Genomic_DNA"/>
</dbReference>
<dbReference type="AlphaFoldDB" id="A0A9D3RVP6"/>
<sequence length="175" mass="19031">MGSVSLGCVSVWVSMGSVIVVQYLVCQCVVQYGVGQYRVCQCVGQYGVGQYWGCQCVGQYGVGQYRGCQCVGQYGVGQYRVCQCVGQYGVSRARMLVHCPVCAVEAVEPWQGDSAVAEDVAVRPLVHPLDQVLLVEQGVVGPQRAGRVVEALVIVAQLRLTARRQELVHMHHLTQ</sequence>